<dbReference type="Pfam" id="PF00497">
    <property type="entry name" value="SBP_bac_3"/>
    <property type="match status" value="1"/>
</dbReference>
<name>A0A916X151_9HYPH</name>
<dbReference type="EMBL" id="BMFA01000006">
    <property type="protein sequence ID" value="GGB50221.1"/>
    <property type="molecule type" value="Genomic_DNA"/>
</dbReference>
<dbReference type="AlphaFoldDB" id="A0A916X151"/>
<evidence type="ECO:0000313" key="4">
    <source>
        <dbReference type="Proteomes" id="UP000605148"/>
    </source>
</evidence>
<protein>
    <submittedName>
        <fullName evidence="3">ABC transporter substrate-binding protein</fullName>
    </submittedName>
</protein>
<dbReference type="SUPFAM" id="SSF53850">
    <property type="entry name" value="Periplasmic binding protein-like II"/>
    <property type="match status" value="1"/>
</dbReference>
<feature type="domain" description="Solute-binding protein family 3/N-terminal" evidence="2">
    <location>
        <begin position="1"/>
        <end position="221"/>
    </location>
</feature>
<accession>A0A916X151</accession>
<reference evidence="3" key="1">
    <citation type="journal article" date="2014" name="Int. J. Syst. Evol. Microbiol.">
        <title>Complete genome sequence of Corynebacterium casei LMG S-19264T (=DSM 44701T), isolated from a smear-ripened cheese.</title>
        <authorList>
            <consortium name="US DOE Joint Genome Institute (JGI-PGF)"/>
            <person name="Walter F."/>
            <person name="Albersmeier A."/>
            <person name="Kalinowski J."/>
            <person name="Ruckert C."/>
        </authorList>
    </citation>
    <scope>NUCLEOTIDE SEQUENCE</scope>
    <source>
        <strain evidence="3">CGMCC 1.12426</strain>
    </source>
</reference>
<comment type="caution">
    <text evidence="3">The sequence shown here is derived from an EMBL/GenBank/DDBJ whole genome shotgun (WGS) entry which is preliminary data.</text>
</comment>
<evidence type="ECO:0000259" key="2">
    <source>
        <dbReference type="SMART" id="SM00062"/>
    </source>
</evidence>
<evidence type="ECO:0000256" key="1">
    <source>
        <dbReference type="ARBA" id="ARBA00022729"/>
    </source>
</evidence>
<dbReference type="SMART" id="SM00062">
    <property type="entry name" value="PBPb"/>
    <property type="match status" value="1"/>
</dbReference>
<dbReference type="Proteomes" id="UP000605148">
    <property type="component" value="Unassembled WGS sequence"/>
</dbReference>
<keyword evidence="1" id="KW-0732">Signal</keyword>
<dbReference type="RefSeq" id="WP_208998434.1">
    <property type="nucleotide sequence ID" value="NZ_BMFA01000006.1"/>
</dbReference>
<proteinExistence type="predicted"/>
<dbReference type="Gene3D" id="3.40.190.10">
    <property type="entry name" value="Periplasmic binding protein-like II"/>
    <property type="match status" value="2"/>
</dbReference>
<gene>
    <name evidence="3" type="ORF">GCM10011316_22910</name>
</gene>
<sequence length="224" mass="25632">MGTDDWPPFRIRTEWGFVGLDLDVINEVARRMEINVLALRFPWGRSLKSMEAGTIDLMTGLAYRAERAQYIAYTETPYFQCSTVFYTQKGRARDLSEYEDLRQMSVGYVLHSAYFEQFDTDETLSKMGVAEEISLIGMLKNNRLDAIIGTDCQLDYFIKSEGLDEVIEKADFRPGNAVGLYIGISRKSPWAARIDEFNRVIRELLDEGFVANAAHEYYGKLAVQ</sequence>
<dbReference type="PANTHER" id="PTHR35936:SF35">
    <property type="entry name" value="L-CYSTINE-BINDING PROTEIN TCYJ"/>
    <property type="match status" value="1"/>
</dbReference>
<reference evidence="3" key="2">
    <citation type="submission" date="2020-09" db="EMBL/GenBank/DDBJ databases">
        <authorList>
            <person name="Sun Q."/>
            <person name="Zhou Y."/>
        </authorList>
    </citation>
    <scope>NUCLEOTIDE SEQUENCE</scope>
    <source>
        <strain evidence="3">CGMCC 1.12426</strain>
    </source>
</reference>
<dbReference type="InterPro" id="IPR001638">
    <property type="entry name" value="Solute-binding_3/MltF_N"/>
</dbReference>
<organism evidence="3 4">
    <name type="scientific">Roseibium aquae</name>
    <dbReference type="NCBI Taxonomy" id="1323746"/>
    <lineage>
        <taxon>Bacteria</taxon>
        <taxon>Pseudomonadati</taxon>
        <taxon>Pseudomonadota</taxon>
        <taxon>Alphaproteobacteria</taxon>
        <taxon>Hyphomicrobiales</taxon>
        <taxon>Stappiaceae</taxon>
        <taxon>Roseibium</taxon>
    </lineage>
</organism>
<evidence type="ECO:0000313" key="3">
    <source>
        <dbReference type="EMBL" id="GGB50221.1"/>
    </source>
</evidence>
<dbReference type="PANTHER" id="PTHR35936">
    <property type="entry name" value="MEMBRANE-BOUND LYTIC MUREIN TRANSGLYCOSYLASE F"/>
    <property type="match status" value="1"/>
</dbReference>
<keyword evidence="4" id="KW-1185">Reference proteome</keyword>